<evidence type="ECO:0000259" key="1">
    <source>
        <dbReference type="PROSITE" id="PS50126"/>
    </source>
</evidence>
<dbReference type="RefSeq" id="XP_010789151.1">
    <property type="nucleotide sequence ID" value="XM_010790849.1"/>
</dbReference>
<dbReference type="PROSITE" id="PS50126">
    <property type="entry name" value="S1"/>
    <property type="match status" value="1"/>
</dbReference>
<proteinExistence type="predicted"/>
<dbReference type="OrthoDB" id="412781at2759"/>
<dbReference type="AlphaFoldDB" id="A0A6I9PV22"/>
<dbReference type="InterPro" id="IPR003029">
    <property type="entry name" value="S1_domain"/>
</dbReference>
<gene>
    <name evidence="3" type="primary">LOC104962414</name>
</gene>
<dbReference type="GeneID" id="104962414"/>
<feature type="non-terminal residue" evidence="3">
    <location>
        <position position="132"/>
    </location>
</feature>
<reference evidence="3" key="1">
    <citation type="submission" date="2025-08" db="UniProtKB">
        <authorList>
            <consortium name="RefSeq"/>
        </authorList>
    </citation>
    <scope>IDENTIFICATION</scope>
    <source>
        <tissue evidence="3">Muscle</tissue>
    </source>
</reference>
<dbReference type="SUPFAM" id="SSF50249">
    <property type="entry name" value="Nucleic acid-binding proteins"/>
    <property type="match status" value="1"/>
</dbReference>
<evidence type="ECO:0000313" key="2">
    <source>
        <dbReference type="Proteomes" id="UP000504611"/>
    </source>
</evidence>
<keyword evidence="2" id="KW-1185">Reference proteome</keyword>
<organism evidence="2 3">
    <name type="scientific">Notothenia coriiceps</name>
    <name type="common">black rockcod</name>
    <dbReference type="NCBI Taxonomy" id="8208"/>
    <lineage>
        <taxon>Eukaryota</taxon>
        <taxon>Metazoa</taxon>
        <taxon>Chordata</taxon>
        <taxon>Craniata</taxon>
        <taxon>Vertebrata</taxon>
        <taxon>Euteleostomi</taxon>
        <taxon>Actinopterygii</taxon>
        <taxon>Neopterygii</taxon>
        <taxon>Teleostei</taxon>
        <taxon>Neoteleostei</taxon>
        <taxon>Acanthomorphata</taxon>
        <taxon>Eupercaria</taxon>
        <taxon>Perciformes</taxon>
        <taxon>Notothenioidei</taxon>
        <taxon>Nototheniidae</taxon>
        <taxon>Notothenia</taxon>
    </lineage>
</organism>
<accession>A0A6I9PV22</accession>
<sequence length="132" mass="14500">AMTNKFLSDTVSAFQLGQTVLAKVTNLDEEKRRFLVTLKMSEVISPDGDAETRLFNGVQERKAVSGMLASRENSDLHQQLSALAVGEKLKLTVDTSSKESGATFKSDDLTSATILATKHHVMGMCFTRNYLK</sequence>
<dbReference type="GO" id="GO:0003676">
    <property type="term" value="F:nucleic acid binding"/>
    <property type="evidence" value="ECO:0007669"/>
    <property type="project" value="InterPro"/>
</dbReference>
<dbReference type="InterPro" id="IPR012340">
    <property type="entry name" value="NA-bd_OB-fold"/>
</dbReference>
<protein>
    <submittedName>
        <fullName evidence="3">Protein RRP5 homolog</fullName>
    </submittedName>
</protein>
<name>A0A6I9PV22_9TELE</name>
<feature type="domain" description="S1 motif" evidence="1">
    <location>
        <begin position="1"/>
        <end position="39"/>
    </location>
</feature>
<evidence type="ECO:0000313" key="3">
    <source>
        <dbReference type="RefSeq" id="XP_010789151.1"/>
    </source>
</evidence>
<dbReference type="Proteomes" id="UP000504611">
    <property type="component" value="Unplaced"/>
</dbReference>
<feature type="non-terminal residue" evidence="3">
    <location>
        <position position="1"/>
    </location>
</feature>
<dbReference type="KEGG" id="ncc:104962414"/>